<dbReference type="AlphaFoldDB" id="A0A1D9FV43"/>
<evidence type="ECO:0000313" key="2">
    <source>
        <dbReference type="Proteomes" id="UP000176944"/>
    </source>
</evidence>
<name>A0A1D9FV43_MOOP1</name>
<protein>
    <submittedName>
        <fullName evidence="1">Uncharacterized protein</fullName>
    </submittedName>
</protein>
<proteinExistence type="predicted"/>
<dbReference type="Proteomes" id="UP000176944">
    <property type="component" value="Chromosome"/>
</dbReference>
<sequence>MKQPRNTKYSTKNSKLHINKIAPLLSVLLALVCVVALALPVSAHKQPIPKGFTDNFLVLMGTGVVDNNKQPGKPFINCSNGFCDADYFQKVVMKRSNAEIKKLEQLAKDFYYQRFGIDVDDPANSGRIIFRQWLLDPRANYRAYVAAGQQVPPEGWFFYDGGWVVQVIDPEGYTLGGEWNGFHTEPNTLIFFGNYQFLKTNRSGKVVNRFNIFYRAGGPMNFDTRGEASFRCELSLDGQDFPTGVQGQAQGITSLTPISDHEVKFNIRNVITFGPATLQPGFGPDNISGPVPLIRHRGRYR</sequence>
<accession>A0A1D9FV43</accession>
<dbReference type="EMBL" id="CP017708">
    <property type="protein sequence ID" value="AOY79248.1"/>
    <property type="molecule type" value="Genomic_DNA"/>
</dbReference>
<evidence type="ECO:0000313" key="1">
    <source>
        <dbReference type="EMBL" id="AOY79248.1"/>
    </source>
</evidence>
<gene>
    <name evidence="1" type="ORF">BJP36_04270</name>
</gene>
<reference evidence="2" key="1">
    <citation type="submission" date="2016-10" db="EMBL/GenBank/DDBJ databases">
        <title>Comparative genomics uncovers the prolific and rare metabolic potential of the cyanobacterial genus Moorea.</title>
        <authorList>
            <person name="Leao T."/>
            <person name="Castelao G."/>
            <person name="Korobeynikov A."/>
            <person name="Monroe E.A."/>
            <person name="Podell S."/>
            <person name="Glukhov E."/>
            <person name="Allen E."/>
            <person name="Gerwick W.H."/>
            <person name="Gerwick L."/>
        </authorList>
    </citation>
    <scope>NUCLEOTIDE SEQUENCE [LARGE SCALE GENOMIC DNA]</scope>
    <source>
        <strain evidence="2">JHB</strain>
    </source>
</reference>
<organism evidence="1 2">
    <name type="scientific">Moorena producens (strain JHB)</name>
    <dbReference type="NCBI Taxonomy" id="1454205"/>
    <lineage>
        <taxon>Bacteria</taxon>
        <taxon>Bacillati</taxon>
        <taxon>Cyanobacteriota</taxon>
        <taxon>Cyanophyceae</taxon>
        <taxon>Coleofasciculales</taxon>
        <taxon>Coleofasciculaceae</taxon>
        <taxon>Moorena</taxon>
    </lineage>
</organism>